<dbReference type="GO" id="GO:0046872">
    <property type="term" value="F:metal ion binding"/>
    <property type="evidence" value="ECO:0007669"/>
    <property type="project" value="UniProtKB-KW"/>
</dbReference>
<name>A0A7W6EQQ2_9BACT</name>
<sequence>MRKQLENRADVELLVNSFYQKIREDAELGPIFDEVAQVSWELHLPKMYDFWEGILFGTLNYNGRPMPPHFRLTTKYTLTPEHFDRWLAIFFQNVDELFEGEKADDVKYRAYSIATIMNTRVQQVNEQVRVENP</sequence>
<keyword evidence="6" id="KW-1185">Reference proteome</keyword>
<keyword evidence="4" id="KW-0408">Iron</keyword>
<dbReference type="SUPFAM" id="SSF46458">
    <property type="entry name" value="Globin-like"/>
    <property type="match status" value="1"/>
</dbReference>
<dbReference type="InterPro" id="IPR001486">
    <property type="entry name" value="Hemoglobin_trunc"/>
</dbReference>
<evidence type="ECO:0000313" key="6">
    <source>
        <dbReference type="Proteomes" id="UP000541352"/>
    </source>
</evidence>
<dbReference type="GO" id="GO:0020037">
    <property type="term" value="F:heme binding"/>
    <property type="evidence" value="ECO:0007669"/>
    <property type="project" value="InterPro"/>
</dbReference>
<dbReference type="InterPro" id="IPR012292">
    <property type="entry name" value="Globin/Proto"/>
</dbReference>
<evidence type="ECO:0000256" key="1">
    <source>
        <dbReference type="ARBA" id="ARBA00022448"/>
    </source>
</evidence>
<comment type="caution">
    <text evidence="5">The sequence shown here is derived from an EMBL/GenBank/DDBJ whole genome shotgun (WGS) entry which is preliminary data.</text>
</comment>
<dbReference type="Pfam" id="PF01152">
    <property type="entry name" value="Bac_globin"/>
    <property type="match status" value="1"/>
</dbReference>
<evidence type="ECO:0000256" key="4">
    <source>
        <dbReference type="ARBA" id="ARBA00023004"/>
    </source>
</evidence>
<dbReference type="RefSeq" id="WP_183974436.1">
    <property type="nucleotide sequence ID" value="NZ_JACIBY010000005.1"/>
</dbReference>
<dbReference type="GO" id="GO:0019825">
    <property type="term" value="F:oxygen binding"/>
    <property type="evidence" value="ECO:0007669"/>
    <property type="project" value="InterPro"/>
</dbReference>
<evidence type="ECO:0000256" key="2">
    <source>
        <dbReference type="ARBA" id="ARBA00022617"/>
    </source>
</evidence>
<evidence type="ECO:0000313" key="5">
    <source>
        <dbReference type="EMBL" id="MBB3838738.1"/>
    </source>
</evidence>
<keyword evidence="1" id="KW-0813">Transport</keyword>
<keyword evidence="3" id="KW-0479">Metal-binding</keyword>
<dbReference type="InterPro" id="IPR009050">
    <property type="entry name" value="Globin-like_sf"/>
</dbReference>
<dbReference type="Gene3D" id="1.10.490.10">
    <property type="entry name" value="Globins"/>
    <property type="match status" value="1"/>
</dbReference>
<keyword evidence="2" id="KW-0349">Heme</keyword>
<dbReference type="CDD" id="cd08916">
    <property type="entry name" value="TrHb3_P"/>
    <property type="match status" value="1"/>
</dbReference>
<dbReference type="EMBL" id="JACIBY010000005">
    <property type="protein sequence ID" value="MBB3838738.1"/>
    <property type="molecule type" value="Genomic_DNA"/>
</dbReference>
<dbReference type="Proteomes" id="UP000541352">
    <property type="component" value="Unassembled WGS sequence"/>
</dbReference>
<reference evidence="5 6" key="1">
    <citation type="submission" date="2020-08" db="EMBL/GenBank/DDBJ databases">
        <title>Genomic Encyclopedia of Type Strains, Phase IV (KMG-IV): sequencing the most valuable type-strain genomes for metagenomic binning, comparative biology and taxonomic classification.</title>
        <authorList>
            <person name="Goeker M."/>
        </authorList>
    </citation>
    <scope>NUCLEOTIDE SEQUENCE [LARGE SCALE GENOMIC DNA]</scope>
    <source>
        <strain evidence="5 6">DSM 17976</strain>
    </source>
</reference>
<gene>
    <name evidence="5" type="ORF">FHS57_002744</name>
</gene>
<organism evidence="5 6">
    <name type="scientific">Runella defluvii</name>
    <dbReference type="NCBI Taxonomy" id="370973"/>
    <lineage>
        <taxon>Bacteria</taxon>
        <taxon>Pseudomonadati</taxon>
        <taxon>Bacteroidota</taxon>
        <taxon>Cytophagia</taxon>
        <taxon>Cytophagales</taxon>
        <taxon>Spirosomataceae</taxon>
        <taxon>Runella</taxon>
    </lineage>
</organism>
<protein>
    <submittedName>
        <fullName evidence="5">Hemoglobin</fullName>
    </submittedName>
</protein>
<accession>A0A7W6EQQ2</accession>
<proteinExistence type="predicted"/>
<dbReference type="AlphaFoldDB" id="A0A7W6EQQ2"/>
<evidence type="ECO:0000256" key="3">
    <source>
        <dbReference type="ARBA" id="ARBA00022723"/>
    </source>
</evidence>